<evidence type="ECO:0000313" key="3">
    <source>
        <dbReference type="Proteomes" id="UP000321058"/>
    </source>
</evidence>
<keyword evidence="1" id="KW-0812">Transmembrane</keyword>
<accession>A0A512NCD6</accession>
<dbReference type="Proteomes" id="UP000321058">
    <property type="component" value="Unassembled WGS sequence"/>
</dbReference>
<keyword evidence="3" id="KW-1185">Reference proteome</keyword>
<dbReference type="RefSeq" id="WP_170303179.1">
    <property type="nucleotide sequence ID" value="NZ_BKAJ01000068.1"/>
</dbReference>
<feature type="transmembrane region" description="Helical" evidence="1">
    <location>
        <begin position="20"/>
        <end position="38"/>
    </location>
</feature>
<keyword evidence="1" id="KW-1133">Transmembrane helix</keyword>
<dbReference type="EMBL" id="BKAJ01000068">
    <property type="protein sequence ID" value="GEP56611.1"/>
    <property type="molecule type" value="Genomic_DNA"/>
</dbReference>
<dbReference type="AlphaFoldDB" id="A0A512NCD6"/>
<organism evidence="2 3">
    <name type="scientific">Reyranella soli</name>
    <dbReference type="NCBI Taxonomy" id="1230389"/>
    <lineage>
        <taxon>Bacteria</taxon>
        <taxon>Pseudomonadati</taxon>
        <taxon>Pseudomonadota</taxon>
        <taxon>Alphaproteobacteria</taxon>
        <taxon>Hyphomicrobiales</taxon>
        <taxon>Reyranellaceae</taxon>
        <taxon>Reyranella</taxon>
    </lineage>
</organism>
<name>A0A512NCD6_9HYPH</name>
<evidence type="ECO:0000313" key="2">
    <source>
        <dbReference type="EMBL" id="GEP56611.1"/>
    </source>
</evidence>
<protein>
    <submittedName>
        <fullName evidence="2">Uncharacterized protein</fullName>
    </submittedName>
</protein>
<gene>
    <name evidence="2" type="ORF">RSO01_37770</name>
</gene>
<proteinExistence type="predicted"/>
<keyword evidence="1" id="KW-0472">Membrane</keyword>
<evidence type="ECO:0000256" key="1">
    <source>
        <dbReference type="SAM" id="Phobius"/>
    </source>
</evidence>
<comment type="caution">
    <text evidence="2">The sequence shown here is derived from an EMBL/GenBank/DDBJ whole genome shotgun (WGS) entry which is preliminary data.</text>
</comment>
<reference evidence="2 3" key="1">
    <citation type="submission" date="2019-07" db="EMBL/GenBank/DDBJ databases">
        <title>Whole genome shotgun sequence of Reyranella soli NBRC 108950.</title>
        <authorList>
            <person name="Hosoyama A."/>
            <person name="Uohara A."/>
            <person name="Ohji S."/>
            <person name="Ichikawa N."/>
        </authorList>
    </citation>
    <scope>NUCLEOTIDE SEQUENCE [LARGE SCALE GENOMIC DNA]</scope>
    <source>
        <strain evidence="2 3">NBRC 108950</strain>
    </source>
</reference>
<sequence length="48" mass="5294">MYLQIESQRTFHRPAYIRLADWWPAALIGLVALLSGLPDANAGTLLGL</sequence>